<keyword evidence="1" id="KW-0812">Transmembrane</keyword>
<organism evidence="2 3">
    <name type="scientific">Frankia nepalensis</name>
    <dbReference type="NCBI Taxonomy" id="1836974"/>
    <lineage>
        <taxon>Bacteria</taxon>
        <taxon>Bacillati</taxon>
        <taxon>Actinomycetota</taxon>
        <taxon>Actinomycetes</taxon>
        <taxon>Frankiales</taxon>
        <taxon>Frankiaceae</taxon>
        <taxon>Frankia</taxon>
    </lineage>
</organism>
<proteinExistence type="predicted"/>
<sequence>MICPHCAESLLYRERGKGSRTCSKCRRKFALEPKSNPLRLHDLRLGRVAGALSAGGTLSYTQTQLWYAVSRRYLRGKDNRVPVGCLVAPTSFAAIALLLYVMVNVPSLPPLLVAIPAFGVIMVLVFVPIRLPTLKPPMSERSFRSALKEWQKIYGRPPVGLLPLDGALPPGAAPAAAPTAALLCADRDAVTCLRANGVERRLGLWIVTDPAALAAVPPALPVFVLRDASIPGERLLAAARAWPGRRVVDLGVTVPAARKAPSAMRLRSVGKVDRNALAELRAAPGALTEVDLRWIGTGWWSPLAALPPGRLIALLADGVDRLAADGDQDRAAARAVGFLSWPAA</sequence>
<dbReference type="Proteomes" id="UP000604475">
    <property type="component" value="Unassembled WGS sequence"/>
</dbReference>
<keyword evidence="1" id="KW-1133">Transmembrane helix</keyword>
<keyword evidence="1" id="KW-0472">Membrane</keyword>
<name>A0A937R9N9_9ACTN</name>
<keyword evidence="3" id="KW-1185">Reference proteome</keyword>
<gene>
    <name evidence="2" type="ORF">I7412_04535</name>
</gene>
<accession>A0A937R9N9</accession>
<dbReference type="AlphaFoldDB" id="A0A937R9N9"/>
<feature type="transmembrane region" description="Helical" evidence="1">
    <location>
        <begin position="108"/>
        <end position="131"/>
    </location>
</feature>
<dbReference type="EMBL" id="JAEACQ010000134">
    <property type="protein sequence ID" value="MBL7626450.1"/>
    <property type="molecule type" value="Genomic_DNA"/>
</dbReference>
<comment type="caution">
    <text evidence="2">The sequence shown here is derived from an EMBL/GenBank/DDBJ whole genome shotgun (WGS) entry which is preliminary data.</text>
</comment>
<evidence type="ECO:0000313" key="3">
    <source>
        <dbReference type="Proteomes" id="UP000604475"/>
    </source>
</evidence>
<reference evidence="2" key="1">
    <citation type="submission" date="2020-12" db="EMBL/GenBank/DDBJ databases">
        <title>Genomic characterization of non-nitrogen-fixing Frankia strains.</title>
        <authorList>
            <person name="Carlos-Shanley C."/>
            <person name="Guerra T."/>
            <person name="Hahn D."/>
        </authorList>
    </citation>
    <scope>NUCLEOTIDE SEQUENCE</scope>
    <source>
        <strain evidence="2">CN6</strain>
    </source>
</reference>
<feature type="transmembrane region" description="Helical" evidence="1">
    <location>
        <begin position="81"/>
        <end position="102"/>
    </location>
</feature>
<evidence type="ECO:0000313" key="2">
    <source>
        <dbReference type="EMBL" id="MBL7626450.1"/>
    </source>
</evidence>
<dbReference type="RefSeq" id="WP_203006989.1">
    <property type="nucleotide sequence ID" value="NZ_JADWYU010000172.1"/>
</dbReference>
<protein>
    <submittedName>
        <fullName evidence="2">Uncharacterized protein</fullName>
    </submittedName>
</protein>
<evidence type="ECO:0000256" key="1">
    <source>
        <dbReference type="SAM" id="Phobius"/>
    </source>
</evidence>